<evidence type="ECO:0000313" key="2">
    <source>
        <dbReference type="Proteomes" id="UP000308600"/>
    </source>
</evidence>
<dbReference type="EMBL" id="ML208297">
    <property type="protein sequence ID" value="TFK71477.1"/>
    <property type="molecule type" value="Genomic_DNA"/>
</dbReference>
<protein>
    <submittedName>
        <fullName evidence="1">Uncharacterized protein</fullName>
    </submittedName>
</protein>
<reference evidence="1 2" key="1">
    <citation type="journal article" date="2019" name="Nat. Ecol. Evol.">
        <title>Megaphylogeny resolves global patterns of mushroom evolution.</title>
        <authorList>
            <person name="Varga T."/>
            <person name="Krizsan K."/>
            <person name="Foldi C."/>
            <person name="Dima B."/>
            <person name="Sanchez-Garcia M."/>
            <person name="Sanchez-Ramirez S."/>
            <person name="Szollosi G.J."/>
            <person name="Szarkandi J.G."/>
            <person name="Papp V."/>
            <person name="Albert L."/>
            <person name="Andreopoulos W."/>
            <person name="Angelini C."/>
            <person name="Antonin V."/>
            <person name="Barry K.W."/>
            <person name="Bougher N.L."/>
            <person name="Buchanan P."/>
            <person name="Buyck B."/>
            <person name="Bense V."/>
            <person name="Catcheside P."/>
            <person name="Chovatia M."/>
            <person name="Cooper J."/>
            <person name="Damon W."/>
            <person name="Desjardin D."/>
            <person name="Finy P."/>
            <person name="Geml J."/>
            <person name="Haridas S."/>
            <person name="Hughes K."/>
            <person name="Justo A."/>
            <person name="Karasinski D."/>
            <person name="Kautmanova I."/>
            <person name="Kiss B."/>
            <person name="Kocsube S."/>
            <person name="Kotiranta H."/>
            <person name="LaButti K.M."/>
            <person name="Lechner B.E."/>
            <person name="Liimatainen K."/>
            <person name="Lipzen A."/>
            <person name="Lukacs Z."/>
            <person name="Mihaltcheva S."/>
            <person name="Morgado L.N."/>
            <person name="Niskanen T."/>
            <person name="Noordeloos M.E."/>
            <person name="Ohm R.A."/>
            <person name="Ortiz-Santana B."/>
            <person name="Ovrebo C."/>
            <person name="Racz N."/>
            <person name="Riley R."/>
            <person name="Savchenko A."/>
            <person name="Shiryaev A."/>
            <person name="Soop K."/>
            <person name="Spirin V."/>
            <person name="Szebenyi C."/>
            <person name="Tomsovsky M."/>
            <person name="Tulloss R.E."/>
            <person name="Uehling J."/>
            <person name="Grigoriev I.V."/>
            <person name="Vagvolgyi C."/>
            <person name="Papp T."/>
            <person name="Martin F.M."/>
            <person name="Miettinen O."/>
            <person name="Hibbett D.S."/>
            <person name="Nagy L.G."/>
        </authorList>
    </citation>
    <scope>NUCLEOTIDE SEQUENCE [LARGE SCALE GENOMIC DNA]</scope>
    <source>
        <strain evidence="1 2">NL-1719</strain>
    </source>
</reference>
<dbReference type="Proteomes" id="UP000308600">
    <property type="component" value="Unassembled WGS sequence"/>
</dbReference>
<evidence type="ECO:0000313" key="1">
    <source>
        <dbReference type="EMBL" id="TFK71477.1"/>
    </source>
</evidence>
<accession>A0ACD3B0R3</accession>
<gene>
    <name evidence="1" type="ORF">BDN72DRAFT_837528</name>
</gene>
<proteinExistence type="predicted"/>
<sequence>MAPWILFANIGLWSLGRLSFQPQTRAERLIVDDRDDRLQFKGNWVQEVGPHTMFGSAPQSTRTGSGTVGDQMKFEFIGSSIGVYGVTNPGSGQLAFNISLDDAPPVTHIQFDGTQQNESSNWLINQEFFSFCWDKDPPQRHELTITVHEATKSQALWLDYITLGLNQSTAFPLLPSSNKASASPPRHKRSHSPSCTDAAWIRTNVVIVVPILSVIVALILPLWIIRCRNRPNARSTPPHNPTIQPGPLNTPFHLIPHVDDPPIPPPYTRESAMPEVATPSAGSAPGILARMPLARILQSSPSHSSSRMVNDLRQQLEELRQENQRIKAEFMGRDDVYLSRPVTHD</sequence>
<organism evidence="1 2">
    <name type="scientific">Pluteus cervinus</name>
    <dbReference type="NCBI Taxonomy" id="181527"/>
    <lineage>
        <taxon>Eukaryota</taxon>
        <taxon>Fungi</taxon>
        <taxon>Dikarya</taxon>
        <taxon>Basidiomycota</taxon>
        <taxon>Agaricomycotina</taxon>
        <taxon>Agaricomycetes</taxon>
        <taxon>Agaricomycetidae</taxon>
        <taxon>Agaricales</taxon>
        <taxon>Pluteineae</taxon>
        <taxon>Pluteaceae</taxon>
        <taxon>Pluteus</taxon>
    </lineage>
</organism>
<keyword evidence="2" id="KW-1185">Reference proteome</keyword>
<name>A0ACD3B0R3_9AGAR</name>